<evidence type="ECO:0000313" key="1">
    <source>
        <dbReference type="EMBL" id="RXK57701.1"/>
    </source>
</evidence>
<dbReference type="OrthoDB" id="677769at2"/>
<comment type="caution">
    <text evidence="1">The sequence shown here is derived from an EMBL/GenBank/DDBJ whole genome shotgun (WGS) entry which is preliminary data.</text>
</comment>
<dbReference type="RefSeq" id="WP_129132624.1">
    <property type="nucleotide sequence ID" value="NZ_SDHW01000008.1"/>
</dbReference>
<name>A0A4Q1CE53_9BACT</name>
<reference evidence="1 2" key="1">
    <citation type="submission" date="2019-01" db="EMBL/GenBank/DDBJ databases">
        <title>Lacibacter sp. strain TTM-7.</title>
        <authorList>
            <person name="Chen W.-M."/>
        </authorList>
    </citation>
    <scope>NUCLEOTIDE SEQUENCE [LARGE SCALE GENOMIC DNA]</scope>
    <source>
        <strain evidence="1 2">TTM-7</strain>
    </source>
</reference>
<dbReference type="Proteomes" id="UP000290204">
    <property type="component" value="Unassembled WGS sequence"/>
</dbReference>
<evidence type="ECO:0000313" key="2">
    <source>
        <dbReference type="Proteomes" id="UP000290204"/>
    </source>
</evidence>
<keyword evidence="2" id="KW-1185">Reference proteome</keyword>
<gene>
    <name evidence="1" type="ORF">ESA94_19440</name>
</gene>
<organism evidence="1 2">
    <name type="scientific">Lacibacter luteus</name>
    <dbReference type="NCBI Taxonomy" id="2508719"/>
    <lineage>
        <taxon>Bacteria</taxon>
        <taxon>Pseudomonadati</taxon>
        <taxon>Bacteroidota</taxon>
        <taxon>Chitinophagia</taxon>
        <taxon>Chitinophagales</taxon>
        <taxon>Chitinophagaceae</taxon>
        <taxon>Lacibacter</taxon>
    </lineage>
</organism>
<dbReference type="EMBL" id="SDHW01000008">
    <property type="protein sequence ID" value="RXK57701.1"/>
    <property type="molecule type" value="Genomic_DNA"/>
</dbReference>
<evidence type="ECO:0008006" key="3">
    <source>
        <dbReference type="Google" id="ProtNLM"/>
    </source>
</evidence>
<sequence length="137" mass="14648">MKQLLCLLFFILILTSCKKKNCPAPEAPSMVGFWVGKKNTNTAASGTYPTVGFALLFRSNGTVRAVNYPDSSTGFKGEGTYQVTGNTVTATYLFAGAPFDARENITATVNSSFSFMEGNRTVGNLPGSDRGLIILSK</sequence>
<protein>
    <recommendedName>
        <fullName evidence="3">Lipocalin-like domain-containing protein</fullName>
    </recommendedName>
</protein>
<proteinExistence type="predicted"/>
<dbReference type="PROSITE" id="PS51257">
    <property type="entry name" value="PROKAR_LIPOPROTEIN"/>
    <property type="match status" value="1"/>
</dbReference>
<dbReference type="AlphaFoldDB" id="A0A4Q1CE53"/>
<accession>A0A4Q1CE53</accession>